<evidence type="ECO:0000313" key="2">
    <source>
        <dbReference type="Proteomes" id="UP000295680"/>
    </source>
</evidence>
<name>A0A4R2JR02_9PSEU</name>
<dbReference type="AlphaFoldDB" id="A0A4R2JR02"/>
<gene>
    <name evidence="1" type="ORF">EV192_104479</name>
</gene>
<dbReference type="InterPro" id="IPR015943">
    <property type="entry name" value="WD40/YVTN_repeat-like_dom_sf"/>
</dbReference>
<dbReference type="SUPFAM" id="SSF50969">
    <property type="entry name" value="YVTN repeat-like/Quinoprotein amine dehydrogenase"/>
    <property type="match status" value="1"/>
</dbReference>
<dbReference type="InterPro" id="IPR011044">
    <property type="entry name" value="Quino_amine_DH_bsu"/>
</dbReference>
<keyword evidence="2" id="KW-1185">Reference proteome</keyword>
<protein>
    <recommendedName>
        <fullName evidence="3">Glutamine cyclotransferase</fullName>
    </recommendedName>
</protein>
<accession>A0A4R2JR02</accession>
<organism evidence="1 2">
    <name type="scientific">Actinocrispum wychmicini</name>
    <dbReference type="NCBI Taxonomy" id="1213861"/>
    <lineage>
        <taxon>Bacteria</taxon>
        <taxon>Bacillati</taxon>
        <taxon>Actinomycetota</taxon>
        <taxon>Actinomycetes</taxon>
        <taxon>Pseudonocardiales</taxon>
        <taxon>Pseudonocardiaceae</taxon>
        <taxon>Actinocrispum</taxon>
    </lineage>
</organism>
<evidence type="ECO:0000313" key="1">
    <source>
        <dbReference type="EMBL" id="TCO59636.1"/>
    </source>
</evidence>
<reference evidence="1 2" key="1">
    <citation type="submission" date="2019-03" db="EMBL/GenBank/DDBJ databases">
        <title>Genomic Encyclopedia of Type Strains, Phase IV (KMG-IV): sequencing the most valuable type-strain genomes for metagenomic binning, comparative biology and taxonomic classification.</title>
        <authorList>
            <person name="Goeker M."/>
        </authorList>
    </citation>
    <scope>NUCLEOTIDE SEQUENCE [LARGE SCALE GENOMIC DNA]</scope>
    <source>
        <strain evidence="1 2">DSM 45934</strain>
    </source>
</reference>
<dbReference type="Proteomes" id="UP000295680">
    <property type="component" value="Unassembled WGS sequence"/>
</dbReference>
<dbReference type="EMBL" id="SLWS01000004">
    <property type="protein sequence ID" value="TCO59636.1"/>
    <property type="molecule type" value="Genomic_DNA"/>
</dbReference>
<evidence type="ECO:0008006" key="3">
    <source>
        <dbReference type="Google" id="ProtNLM"/>
    </source>
</evidence>
<dbReference type="Gene3D" id="2.130.10.10">
    <property type="entry name" value="YVTN repeat-like/Quinoprotein amine dehydrogenase"/>
    <property type="match status" value="1"/>
</dbReference>
<sequence length="210" mass="23054">MTILAGIVRDLPVRALDLCGLTWTGEFLWFSEAFSGLIRAIDSRTGELADEVACPAIRADLTTLDGHLLQVVGDGRDLVLLDPQDGRQVGGFANPHPGHVLAGIEACRDGLWLGYSDLRVLELRDPHNLELLDFVPIRRPVAGVTVSDGFVVYSDPRGAMITLVDPRERRELVAVRVWGNPTGLTWDGSLIWYCDDATLQLRAVELPGFQ</sequence>
<proteinExistence type="predicted"/>
<dbReference type="RefSeq" id="WP_207926153.1">
    <property type="nucleotide sequence ID" value="NZ_SLWS01000004.1"/>
</dbReference>
<comment type="caution">
    <text evidence="1">The sequence shown here is derived from an EMBL/GenBank/DDBJ whole genome shotgun (WGS) entry which is preliminary data.</text>
</comment>